<protein>
    <submittedName>
        <fullName evidence="3">ABC transporter substrate-binding protein</fullName>
    </submittedName>
</protein>
<dbReference type="EMBL" id="JAMZEJ010000004">
    <property type="protein sequence ID" value="MCQ8240770.1"/>
    <property type="molecule type" value="Genomic_DNA"/>
</dbReference>
<proteinExistence type="predicted"/>
<keyword evidence="2" id="KW-0812">Transmembrane</keyword>
<evidence type="ECO:0000256" key="1">
    <source>
        <dbReference type="SAM" id="MobiDB-lite"/>
    </source>
</evidence>
<dbReference type="Gene3D" id="3.40.190.10">
    <property type="entry name" value="Periplasmic binding protein-like II"/>
    <property type="match status" value="2"/>
</dbReference>
<keyword evidence="4" id="KW-1185">Reference proteome</keyword>
<reference evidence="3 4" key="1">
    <citation type="submission" date="2022-06" db="EMBL/GenBank/DDBJ databases">
        <title>Rhizosaccharibacter gen. nov. sp. nov. KSS12, endophytic bacteria isolated from sugarcane.</title>
        <authorList>
            <person name="Pitiwittayakul N."/>
        </authorList>
    </citation>
    <scope>NUCLEOTIDE SEQUENCE [LARGE SCALE GENOMIC DNA]</scope>
    <source>
        <strain evidence="3 4">KSS12</strain>
    </source>
</reference>
<comment type="caution">
    <text evidence="3">The sequence shown here is derived from an EMBL/GenBank/DDBJ whole genome shotgun (WGS) entry which is preliminary data.</text>
</comment>
<dbReference type="Pfam" id="PF13379">
    <property type="entry name" value="NMT1_2"/>
    <property type="match status" value="1"/>
</dbReference>
<keyword evidence="2" id="KW-0472">Membrane</keyword>
<dbReference type="PANTHER" id="PTHR30024">
    <property type="entry name" value="ALIPHATIC SULFONATES-BINDING PROTEIN-RELATED"/>
    <property type="match status" value="1"/>
</dbReference>
<feature type="region of interest" description="Disordered" evidence="1">
    <location>
        <begin position="1"/>
        <end position="30"/>
    </location>
</feature>
<gene>
    <name evidence="3" type="ORF">NFI88_07950</name>
</gene>
<organism evidence="3 4">
    <name type="scientific">Rhizosaccharibacter radicis</name>
    <dbReference type="NCBI Taxonomy" id="2782605"/>
    <lineage>
        <taxon>Bacteria</taxon>
        <taxon>Pseudomonadati</taxon>
        <taxon>Pseudomonadota</taxon>
        <taxon>Alphaproteobacteria</taxon>
        <taxon>Acetobacterales</taxon>
        <taxon>Acetobacteraceae</taxon>
        <taxon>Rhizosaccharibacter</taxon>
    </lineage>
</organism>
<keyword evidence="2" id="KW-1133">Transmembrane helix</keyword>
<name>A0ABT1VX58_9PROT</name>
<feature type="transmembrane region" description="Helical" evidence="2">
    <location>
        <begin position="38"/>
        <end position="57"/>
    </location>
</feature>
<dbReference type="Proteomes" id="UP001524547">
    <property type="component" value="Unassembled WGS sequence"/>
</dbReference>
<dbReference type="PANTHER" id="PTHR30024:SF17">
    <property type="entry name" value="SOLUTE-BINDING PROTEIN FAMILY 3_N-TERMINAL DOMAIN-CONTAINING PROTEIN"/>
    <property type="match status" value="1"/>
</dbReference>
<evidence type="ECO:0000313" key="4">
    <source>
        <dbReference type="Proteomes" id="UP001524547"/>
    </source>
</evidence>
<accession>A0ABT1VX58</accession>
<evidence type="ECO:0000256" key="2">
    <source>
        <dbReference type="SAM" id="Phobius"/>
    </source>
</evidence>
<dbReference type="RefSeq" id="WP_422919505.1">
    <property type="nucleotide sequence ID" value="NZ_JAMZEJ010000004.1"/>
</dbReference>
<sequence>MTANGGDPGDSKSFGGQDGGPARPSGRPALPKMLRRRGVLAGGLGGLAALAGAGFLLRDELPFARHDDRSHLDGRFRRLRLAAPHPEHDPIIVLAQRQGIFARYNLEVSFPTGLVAARDALGLLQNGSVDGALVSVLSWLPELLPAYPGRTAPPLSAKLVLGLQSNSARLLVPRKGPIRKIEDLYGKAIGLADPHASDRMFFSIMMRRKGMNPDRDVRWVAIPPDRFGDALAANEVQALAGHDPVIWQVRERLHLNELASSMTGSYGIRVGRTLGVRDDLLRTDPQAAAAVSLALFDAAVSVARDLDAAASVLSDDLEDMEPDMVLRMLRSEGHSVHPTGGALRAQVAQYIDELKLLGLVEDSVDSGSVARRCCASVMPG</sequence>
<dbReference type="SUPFAM" id="SSF53850">
    <property type="entry name" value="Periplasmic binding protein-like II"/>
    <property type="match status" value="1"/>
</dbReference>
<evidence type="ECO:0000313" key="3">
    <source>
        <dbReference type="EMBL" id="MCQ8240770.1"/>
    </source>
</evidence>